<feature type="domain" description="NADP-dependent oxidoreductase" evidence="2">
    <location>
        <begin position="10"/>
        <end position="166"/>
    </location>
</feature>
<dbReference type="InterPro" id="IPR036812">
    <property type="entry name" value="NAD(P)_OxRdtase_dom_sf"/>
</dbReference>
<evidence type="ECO:0000256" key="1">
    <source>
        <dbReference type="ARBA" id="ARBA00023002"/>
    </source>
</evidence>
<dbReference type="EMBL" id="CP072384">
    <property type="protein sequence ID" value="QUC09091.1"/>
    <property type="molecule type" value="Genomic_DNA"/>
</dbReference>
<proteinExistence type="predicted"/>
<dbReference type="Gene3D" id="3.20.20.100">
    <property type="entry name" value="NADP-dependent oxidoreductase domain"/>
    <property type="match status" value="1"/>
</dbReference>
<reference evidence="3 4" key="1">
    <citation type="submission" date="2021-03" db="EMBL/GenBank/DDBJ databases">
        <title>Human Oral Microbial Genomes.</title>
        <authorList>
            <person name="Johnston C.D."/>
            <person name="Chen T."/>
            <person name="Dewhirst F.E."/>
        </authorList>
    </citation>
    <scope>NUCLEOTIDE SEQUENCE [LARGE SCALE GENOMIC DNA]</scope>
    <source>
        <strain evidence="3 4">DSMZ 100122</strain>
    </source>
</reference>
<organism evidence="3 4">
    <name type="scientific">Arachnia rubra</name>
    <dbReference type="NCBI Taxonomy" id="1547448"/>
    <lineage>
        <taxon>Bacteria</taxon>
        <taxon>Bacillati</taxon>
        <taxon>Actinomycetota</taxon>
        <taxon>Actinomycetes</taxon>
        <taxon>Propionibacteriales</taxon>
        <taxon>Propionibacteriaceae</taxon>
        <taxon>Arachnia</taxon>
    </lineage>
</organism>
<dbReference type="CDD" id="cd06660">
    <property type="entry name" value="AKR_SF"/>
    <property type="match status" value="1"/>
</dbReference>
<keyword evidence="4" id="KW-1185">Reference proteome</keyword>
<dbReference type="Proteomes" id="UP000678513">
    <property type="component" value="Chromosome"/>
</dbReference>
<gene>
    <name evidence="3" type="ORF">J5A65_05040</name>
</gene>
<accession>A0ABX7Y7T5</accession>
<keyword evidence="1" id="KW-0560">Oxidoreductase</keyword>
<evidence type="ECO:0000313" key="4">
    <source>
        <dbReference type="Proteomes" id="UP000678513"/>
    </source>
</evidence>
<dbReference type="Pfam" id="PF00248">
    <property type="entry name" value="Aldo_ket_red"/>
    <property type="match status" value="1"/>
</dbReference>
<sequence length="183" mass="20028">MAVRTVGARTWLFGWDTSAEEAERLMGAVLDHGITYFDTANNYGRGRSEQIVGAFLAPVRDEVVISTKVYAPFGPRSADRGLSADAARRATEISLRRLGTDRIDLLLLHRPDPDVPAEETAGAFAELVTEGKDLQIGTSTFRNHQLDALQQAPPAVLYNQAPYRACSNTLSNTSRPRLWTAGI</sequence>
<name>A0ABX7Y7T5_9ACTN</name>
<dbReference type="RefSeq" id="WP_212326068.1">
    <property type="nucleotide sequence ID" value="NZ_AP024463.1"/>
</dbReference>
<dbReference type="PANTHER" id="PTHR43364:SF4">
    <property type="entry name" value="NAD(P)-LINKED OXIDOREDUCTASE SUPERFAMILY PROTEIN"/>
    <property type="match status" value="1"/>
</dbReference>
<evidence type="ECO:0000259" key="2">
    <source>
        <dbReference type="Pfam" id="PF00248"/>
    </source>
</evidence>
<dbReference type="InterPro" id="IPR023210">
    <property type="entry name" value="NADP_OxRdtase_dom"/>
</dbReference>
<dbReference type="PANTHER" id="PTHR43364">
    <property type="entry name" value="NADH-SPECIFIC METHYLGLYOXAL REDUCTASE-RELATED"/>
    <property type="match status" value="1"/>
</dbReference>
<protein>
    <submittedName>
        <fullName evidence="3">Aldo/keto reductase</fullName>
    </submittedName>
</protein>
<dbReference type="InterPro" id="IPR050523">
    <property type="entry name" value="AKR_Detox_Biosynth"/>
</dbReference>
<dbReference type="SUPFAM" id="SSF51430">
    <property type="entry name" value="NAD(P)-linked oxidoreductase"/>
    <property type="match status" value="1"/>
</dbReference>
<evidence type="ECO:0000313" key="3">
    <source>
        <dbReference type="EMBL" id="QUC09091.1"/>
    </source>
</evidence>